<evidence type="ECO:0000259" key="2">
    <source>
        <dbReference type="PROSITE" id="PS50842"/>
    </source>
</evidence>
<proteinExistence type="predicted"/>
<dbReference type="CDD" id="cd22269">
    <property type="entry name" value="DPBB_EG45-like"/>
    <property type="match status" value="1"/>
</dbReference>
<feature type="domain" description="Expansin-like EG45" evidence="2">
    <location>
        <begin position="30"/>
        <end position="130"/>
    </location>
</feature>
<dbReference type="EMBL" id="JAHMHR010000016">
    <property type="protein sequence ID" value="KAK1676770.1"/>
    <property type="molecule type" value="Genomic_DNA"/>
</dbReference>
<keyword evidence="4" id="KW-1185">Reference proteome</keyword>
<dbReference type="PROSITE" id="PS50842">
    <property type="entry name" value="EXPANSIN_EG45"/>
    <property type="match status" value="1"/>
</dbReference>
<keyword evidence="1" id="KW-0732">Signal</keyword>
<evidence type="ECO:0000313" key="3">
    <source>
        <dbReference type="EMBL" id="KAK1676770.1"/>
    </source>
</evidence>
<dbReference type="InterPro" id="IPR036908">
    <property type="entry name" value="RlpA-like_sf"/>
</dbReference>
<protein>
    <recommendedName>
        <fullName evidence="2">Expansin-like EG45 domain-containing protein</fullName>
    </recommendedName>
</protein>
<evidence type="ECO:0000313" key="4">
    <source>
        <dbReference type="Proteomes" id="UP001224890"/>
    </source>
</evidence>
<dbReference type="GeneID" id="85456739"/>
<feature type="signal peptide" evidence="1">
    <location>
        <begin position="1"/>
        <end position="16"/>
    </location>
</feature>
<sequence length="130" mass="13846">MKLSLLLSILVPLASADVGTAGSWSEPFLPTRCNGNSRDQFPSNGYFVSLGEGLWDNGASCGRQYLVRCLSSSPRACKTGTIQVEVVDFSNNPIGKTSADATMHLSSLAWAALVDTSRGASKINIEYTQV</sequence>
<feature type="chain" id="PRO_5042549977" description="Expansin-like EG45 domain-containing protein" evidence="1">
    <location>
        <begin position="17"/>
        <end position="130"/>
    </location>
</feature>
<dbReference type="AlphaFoldDB" id="A0AAJ0AMS5"/>
<accession>A0AAJ0AMS5</accession>
<dbReference type="PANTHER" id="PTHR47480:SF1">
    <property type="entry name" value="EG45-LIKE DOMAIN CONTAINING PROTEIN 1"/>
    <property type="match status" value="1"/>
</dbReference>
<dbReference type="Proteomes" id="UP001224890">
    <property type="component" value="Unassembled WGS sequence"/>
</dbReference>
<dbReference type="Gene3D" id="2.40.40.10">
    <property type="entry name" value="RlpA-like domain"/>
    <property type="match status" value="1"/>
</dbReference>
<reference evidence="3" key="1">
    <citation type="submission" date="2021-06" db="EMBL/GenBank/DDBJ databases">
        <title>Comparative genomics, transcriptomics and evolutionary studies reveal genomic signatures of adaptation to plant cell wall in hemibiotrophic fungi.</title>
        <authorList>
            <consortium name="DOE Joint Genome Institute"/>
            <person name="Baroncelli R."/>
            <person name="Diaz J.F."/>
            <person name="Benocci T."/>
            <person name="Peng M."/>
            <person name="Battaglia E."/>
            <person name="Haridas S."/>
            <person name="Andreopoulos W."/>
            <person name="Labutti K."/>
            <person name="Pangilinan J."/>
            <person name="Floch G.L."/>
            <person name="Makela M.R."/>
            <person name="Henrissat B."/>
            <person name="Grigoriev I.V."/>
            <person name="Crouch J.A."/>
            <person name="De Vries R.P."/>
            <person name="Sukno S.A."/>
            <person name="Thon M.R."/>
        </authorList>
    </citation>
    <scope>NUCLEOTIDE SEQUENCE</scope>
    <source>
        <strain evidence="3">CBS 193.32</strain>
    </source>
</reference>
<comment type="caution">
    <text evidence="3">The sequence shown here is derived from an EMBL/GenBank/DDBJ whole genome shotgun (WGS) entry which is preliminary data.</text>
</comment>
<gene>
    <name evidence="3" type="ORF">BDP55DRAFT_630860</name>
</gene>
<name>A0AAJ0AMS5_9PEZI</name>
<dbReference type="SUPFAM" id="SSF50685">
    <property type="entry name" value="Barwin-like endoglucanases"/>
    <property type="match status" value="1"/>
</dbReference>
<dbReference type="PANTHER" id="PTHR47480">
    <property type="entry name" value="EG45-LIKE DOMAIN CONTAINING PROTEIN"/>
    <property type="match status" value="1"/>
</dbReference>
<dbReference type="InterPro" id="IPR007112">
    <property type="entry name" value="Expansin/allergen_DPBB_dom"/>
</dbReference>
<dbReference type="RefSeq" id="XP_060430773.1">
    <property type="nucleotide sequence ID" value="XM_060572213.1"/>
</dbReference>
<organism evidence="3 4">
    <name type="scientific">Colletotrichum godetiae</name>
    <dbReference type="NCBI Taxonomy" id="1209918"/>
    <lineage>
        <taxon>Eukaryota</taxon>
        <taxon>Fungi</taxon>
        <taxon>Dikarya</taxon>
        <taxon>Ascomycota</taxon>
        <taxon>Pezizomycotina</taxon>
        <taxon>Sordariomycetes</taxon>
        <taxon>Hypocreomycetidae</taxon>
        <taxon>Glomerellales</taxon>
        <taxon>Glomerellaceae</taxon>
        <taxon>Colletotrichum</taxon>
        <taxon>Colletotrichum acutatum species complex</taxon>
    </lineage>
</organism>
<evidence type="ECO:0000256" key="1">
    <source>
        <dbReference type="SAM" id="SignalP"/>
    </source>
</evidence>